<sequence length="45" mass="5242">MVIVYATLIIKEKKNIEDVPKILREQVKEVLVEMGLPELTFKEVD</sequence>
<comment type="caution">
    <text evidence="1">The sequence shown here is derived from an EMBL/GenBank/DDBJ whole genome shotgun (WGS) entry which is preliminary data.</text>
</comment>
<reference evidence="1 2" key="1">
    <citation type="submission" date="2020-04" db="EMBL/GenBank/DDBJ databases">
        <authorList>
            <person name="Abaymova A."/>
            <person name="Teymurazov M."/>
            <person name="Tazyna O."/>
            <person name="Chatushin Y."/>
            <person name="Svetoch E."/>
            <person name="Pereligyn V."/>
            <person name="Pohylenko V."/>
            <person name="Platonov M."/>
            <person name="Kartsev N."/>
            <person name="Skryabin Y."/>
            <person name="Sizova A."/>
            <person name="Solomentsev V."/>
            <person name="Kislichkina A."/>
            <person name="Bogun A."/>
        </authorList>
    </citation>
    <scope>NUCLEOTIDE SEQUENCE [LARGE SCALE GENOMIC DNA]</scope>
    <source>
        <strain evidence="2">SCPM-O-B-8398 (E28)</strain>
    </source>
</reference>
<evidence type="ECO:0000313" key="2">
    <source>
        <dbReference type="Proteomes" id="UP000557857"/>
    </source>
</evidence>
<accession>A0A848MYQ4</accession>
<organism evidence="1 2">
    <name type="scientific">Enterococcus mundtii</name>
    <dbReference type="NCBI Taxonomy" id="53346"/>
    <lineage>
        <taxon>Bacteria</taxon>
        <taxon>Bacillati</taxon>
        <taxon>Bacillota</taxon>
        <taxon>Bacilli</taxon>
        <taxon>Lactobacillales</taxon>
        <taxon>Enterococcaceae</taxon>
        <taxon>Enterococcus</taxon>
    </lineage>
</organism>
<dbReference type="AlphaFoldDB" id="A0A848MYQ4"/>
<dbReference type="EMBL" id="JABCAG010000010">
    <property type="protein sequence ID" value="NMP57823.1"/>
    <property type="molecule type" value="Genomic_DNA"/>
</dbReference>
<evidence type="ECO:0000313" key="1">
    <source>
        <dbReference type="EMBL" id="NMP57823.1"/>
    </source>
</evidence>
<dbReference type="Proteomes" id="UP000557857">
    <property type="component" value="Unassembled WGS sequence"/>
</dbReference>
<dbReference type="NCBIfam" id="NF040910">
    <property type="entry name" value="CD1375_fam"/>
    <property type="match status" value="1"/>
</dbReference>
<protein>
    <submittedName>
        <fullName evidence="1">Uncharacterized protein</fullName>
    </submittedName>
</protein>
<name>A0A848MYQ4_ENTMU</name>
<dbReference type="RefSeq" id="WP_169058392.1">
    <property type="nucleotide sequence ID" value="NZ_JABCAG010000010.1"/>
</dbReference>
<proteinExistence type="predicted"/>
<dbReference type="InterPro" id="IPR047907">
    <property type="entry name" value="CD1375-like"/>
</dbReference>
<gene>
    <name evidence="1" type="ORF">HI921_04955</name>
</gene>